<name>U3GXA8_9CORY</name>
<dbReference type="EMBL" id="CP006365">
    <property type="protein sequence ID" value="AGU14626.1"/>
    <property type="molecule type" value="Genomic_DNA"/>
</dbReference>
<accession>U3GXA8</accession>
<evidence type="ECO:0000256" key="1">
    <source>
        <dbReference type="SAM" id="Phobius"/>
    </source>
</evidence>
<protein>
    <recommendedName>
        <fullName evidence="4">DUF2771 domain-containing protein</fullName>
    </recommendedName>
</protein>
<dbReference type="HOGENOM" id="CLU_111048_0_0_11"/>
<feature type="transmembrane region" description="Helical" evidence="1">
    <location>
        <begin position="25"/>
        <end position="45"/>
    </location>
</feature>
<keyword evidence="1" id="KW-1133">Transmembrane helix</keyword>
<dbReference type="KEGG" id="caz:CARG_02320"/>
<dbReference type="AlphaFoldDB" id="U3GXA8"/>
<dbReference type="RefSeq" id="WP_020975768.1">
    <property type="nucleotide sequence ID" value="NC_022198.1"/>
</dbReference>
<dbReference type="PATRIC" id="fig|1348662.3.peg.460"/>
<evidence type="ECO:0008006" key="4">
    <source>
        <dbReference type="Google" id="ProtNLM"/>
    </source>
</evidence>
<organism evidence="2 3">
    <name type="scientific">Corynebacterium argentoratense DSM 44202</name>
    <dbReference type="NCBI Taxonomy" id="1348662"/>
    <lineage>
        <taxon>Bacteria</taxon>
        <taxon>Bacillati</taxon>
        <taxon>Actinomycetota</taxon>
        <taxon>Actinomycetes</taxon>
        <taxon>Mycobacteriales</taxon>
        <taxon>Corynebacteriaceae</taxon>
        <taxon>Corynebacterium</taxon>
    </lineage>
</organism>
<dbReference type="Proteomes" id="UP000016943">
    <property type="component" value="Chromosome"/>
</dbReference>
<keyword evidence="3" id="KW-1185">Reference proteome</keyword>
<dbReference type="Pfam" id="PF10969">
    <property type="entry name" value="DUF2771"/>
    <property type="match status" value="1"/>
</dbReference>
<sequence length="179" mass="19867">MSEPTHDATTSTVEPAPERNTKTTLIQIGVMLATVVVVTIAFLGFRTWWKPADPEPQDVHITVATGDTTEEVAPYSVCEQGVECQEQPLTELSFGDDVTLTLPEAIYDHDWALLKIYDNPAKNDQSYYGSHEKQEITLPTHEDDAQLMVIEVSSLMIGHDDQGEETPYVVTWSISSDKA</sequence>
<evidence type="ECO:0000313" key="3">
    <source>
        <dbReference type="Proteomes" id="UP000016943"/>
    </source>
</evidence>
<keyword evidence="1" id="KW-0472">Membrane</keyword>
<dbReference type="OrthoDB" id="4424536at2"/>
<proteinExistence type="predicted"/>
<evidence type="ECO:0000313" key="2">
    <source>
        <dbReference type="EMBL" id="AGU14626.1"/>
    </source>
</evidence>
<dbReference type="STRING" id="1348662.CARG_02320"/>
<reference evidence="2 3" key="1">
    <citation type="journal article" date="2013" name="Genome Announc.">
        <title>Whole-Genome Sequence of the Clinical Strain Corynebacterium argentoratense DSM 44202, Isolated from a Human Throat Specimen.</title>
        <authorList>
            <person name="Bomholt C."/>
            <person name="Glaub A."/>
            <person name="Gravermann K."/>
            <person name="Albersmeier A."/>
            <person name="Brinkrolf K."/>
            <person name="Ruckert C."/>
            <person name="Tauch A."/>
        </authorList>
    </citation>
    <scope>NUCLEOTIDE SEQUENCE [LARGE SCALE GENOMIC DNA]</scope>
    <source>
        <strain evidence="2">DSM 44202</strain>
    </source>
</reference>
<keyword evidence="1" id="KW-0812">Transmembrane</keyword>
<dbReference type="eggNOG" id="ENOG5033EZJ">
    <property type="taxonomic scope" value="Bacteria"/>
</dbReference>
<dbReference type="InterPro" id="IPR024495">
    <property type="entry name" value="DUF2771"/>
</dbReference>
<gene>
    <name evidence="2" type="ORF">CARG_02320</name>
</gene>
<dbReference type="GeneID" id="78249318"/>